<sequence length="350" mass="37292">MDVHDARQPPAPAMNKKPRPRAVRERSEPAAKAMKRKASEASDSNDDKSTGSRTESVTTKKPRTGKLTVRDTVHEAHTVQNTLMKPHGHNELNATVNLPHARAETHSRRVVGTDMTAGNASKPLMPPDTSAQRESGDGETNIPGTSIPGHLQVGERNGEGAGKCSGRGTRSGGGPQRGTCASSEAAVSCKRKASEYSNAEHSQKKSLPPFKPSNGPISAPLISGVWPDWQGLNTAKALSQRASATQDPVIFETPAPVAKASQSQPTNDYGTFCDQDMNFDNNTLGLTSLNTATPLPFKVMRLGTPWFAQIQAQGNEGGMQGQSVQQDGGNKRNVDQDGEGCQLLFLAKLL</sequence>
<organism evidence="2 3">
    <name type="scientific">Scleroderma citrinum Foug A</name>
    <dbReference type="NCBI Taxonomy" id="1036808"/>
    <lineage>
        <taxon>Eukaryota</taxon>
        <taxon>Fungi</taxon>
        <taxon>Dikarya</taxon>
        <taxon>Basidiomycota</taxon>
        <taxon>Agaricomycotina</taxon>
        <taxon>Agaricomycetes</taxon>
        <taxon>Agaricomycetidae</taxon>
        <taxon>Boletales</taxon>
        <taxon>Sclerodermatineae</taxon>
        <taxon>Sclerodermataceae</taxon>
        <taxon>Scleroderma</taxon>
    </lineage>
</organism>
<evidence type="ECO:0000313" key="2">
    <source>
        <dbReference type="EMBL" id="KIM59466.1"/>
    </source>
</evidence>
<proteinExistence type="predicted"/>
<dbReference type="EMBL" id="KN822073">
    <property type="protein sequence ID" value="KIM59466.1"/>
    <property type="molecule type" value="Genomic_DNA"/>
</dbReference>
<gene>
    <name evidence="2" type="ORF">SCLCIDRAFT_9939</name>
</gene>
<feature type="region of interest" description="Disordered" evidence="1">
    <location>
        <begin position="196"/>
        <end position="215"/>
    </location>
</feature>
<dbReference type="AlphaFoldDB" id="A0A0C3DU18"/>
<feature type="compositionally biased region" description="Basic and acidic residues" evidence="1">
    <location>
        <begin position="37"/>
        <end position="50"/>
    </location>
</feature>
<dbReference type="InParanoid" id="A0A0C3DU18"/>
<feature type="compositionally biased region" description="Gly residues" evidence="1">
    <location>
        <begin position="159"/>
        <end position="176"/>
    </location>
</feature>
<feature type="region of interest" description="Disordered" evidence="1">
    <location>
        <begin position="100"/>
        <end position="184"/>
    </location>
</feature>
<evidence type="ECO:0000256" key="1">
    <source>
        <dbReference type="SAM" id="MobiDB-lite"/>
    </source>
</evidence>
<dbReference type="Proteomes" id="UP000053989">
    <property type="component" value="Unassembled WGS sequence"/>
</dbReference>
<accession>A0A0C3DU18</accession>
<evidence type="ECO:0000313" key="3">
    <source>
        <dbReference type="Proteomes" id="UP000053989"/>
    </source>
</evidence>
<reference evidence="2 3" key="1">
    <citation type="submission" date="2014-04" db="EMBL/GenBank/DDBJ databases">
        <authorList>
            <consortium name="DOE Joint Genome Institute"/>
            <person name="Kuo A."/>
            <person name="Kohler A."/>
            <person name="Nagy L.G."/>
            <person name="Floudas D."/>
            <person name="Copeland A."/>
            <person name="Barry K.W."/>
            <person name="Cichocki N."/>
            <person name="Veneault-Fourrey C."/>
            <person name="LaButti K."/>
            <person name="Lindquist E.A."/>
            <person name="Lipzen A."/>
            <person name="Lundell T."/>
            <person name="Morin E."/>
            <person name="Murat C."/>
            <person name="Sun H."/>
            <person name="Tunlid A."/>
            <person name="Henrissat B."/>
            <person name="Grigoriev I.V."/>
            <person name="Hibbett D.S."/>
            <person name="Martin F."/>
            <person name="Nordberg H.P."/>
            <person name="Cantor M.N."/>
            <person name="Hua S.X."/>
        </authorList>
    </citation>
    <scope>NUCLEOTIDE SEQUENCE [LARGE SCALE GENOMIC DNA]</scope>
    <source>
        <strain evidence="2 3">Foug A</strain>
    </source>
</reference>
<feature type="region of interest" description="Disordered" evidence="1">
    <location>
        <begin position="1"/>
        <end position="72"/>
    </location>
</feature>
<protein>
    <submittedName>
        <fullName evidence="2">Uncharacterized protein</fullName>
    </submittedName>
</protein>
<keyword evidence="3" id="KW-1185">Reference proteome</keyword>
<name>A0A0C3DU18_9AGAM</name>
<dbReference type="HOGENOM" id="CLU_792637_0_0_1"/>
<feature type="region of interest" description="Disordered" evidence="1">
    <location>
        <begin position="315"/>
        <end position="335"/>
    </location>
</feature>
<reference evidence="3" key="2">
    <citation type="submission" date="2015-01" db="EMBL/GenBank/DDBJ databases">
        <title>Evolutionary Origins and Diversification of the Mycorrhizal Mutualists.</title>
        <authorList>
            <consortium name="DOE Joint Genome Institute"/>
            <consortium name="Mycorrhizal Genomics Consortium"/>
            <person name="Kohler A."/>
            <person name="Kuo A."/>
            <person name="Nagy L.G."/>
            <person name="Floudas D."/>
            <person name="Copeland A."/>
            <person name="Barry K.W."/>
            <person name="Cichocki N."/>
            <person name="Veneault-Fourrey C."/>
            <person name="LaButti K."/>
            <person name="Lindquist E.A."/>
            <person name="Lipzen A."/>
            <person name="Lundell T."/>
            <person name="Morin E."/>
            <person name="Murat C."/>
            <person name="Riley R."/>
            <person name="Ohm R."/>
            <person name="Sun H."/>
            <person name="Tunlid A."/>
            <person name="Henrissat B."/>
            <person name="Grigoriev I.V."/>
            <person name="Hibbett D.S."/>
            <person name="Martin F."/>
        </authorList>
    </citation>
    <scope>NUCLEOTIDE SEQUENCE [LARGE SCALE GENOMIC DNA]</scope>
    <source>
        <strain evidence="3">Foug A</strain>
    </source>
</reference>